<dbReference type="OrthoDB" id="1647165at2759"/>
<proteinExistence type="predicted"/>
<reference evidence="7" key="1">
    <citation type="journal article" date="2020" name="Plant Biotechnol. J.">
        <title>The pomegranate (Punica granatum L.) draft genome dissects genetic divergence between soft- and hard-seeded cultivars.</title>
        <authorList>
            <person name="Luo X."/>
            <person name="Li H."/>
            <person name="Wu Z."/>
            <person name="Yao W."/>
            <person name="Zhao P."/>
            <person name="Cao D."/>
            <person name="Yu H."/>
            <person name="Li K."/>
            <person name="Poudel K."/>
            <person name="Zhao D."/>
            <person name="Zhang F."/>
            <person name="Xia X."/>
            <person name="Chen L."/>
            <person name="Wang Q."/>
            <person name="Jing D."/>
            <person name="Cao S."/>
        </authorList>
    </citation>
    <scope>NUCLEOTIDE SEQUENCE [LARGE SCALE GENOMIC DNA]</scope>
    <source>
        <strain evidence="7">cv. Tunisia</strain>
    </source>
</reference>
<sequence length="211" mass="23411">MMTSSLVSGPVVIGNNGRPDRLSSRESKRRKKRKSRAHSQAQSRAHPQAQWKSEAQQRSYSDKLLHALARARLRGNAAVREAADRALAAAAKGKTRWSRAILMSRRLRVKFRKKQNKRRQGVAIAGSGRWPKKSRVSVMGLKRRTSSAVQRKVKFLGQLVPGCRKEPLPVILEEASDYIAALEMQVRAMTTLAQLLSGPGSSSGSLQPPRQ</sequence>
<protein>
    <submittedName>
        <fullName evidence="8">Transcription factor bHLH148-like</fullName>
    </submittedName>
</protein>
<evidence type="ECO:0000259" key="6">
    <source>
        <dbReference type="PROSITE" id="PS50888"/>
    </source>
</evidence>
<dbReference type="InterPro" id="IPR044549">
    <property type="entry name" value="bHLH_AtIBH1-like"/>
</dbReference>
<evidence type="ECO:0000313" key="8">
    <source>
        <dbReference type="RefSeq" id="XP_031399243.1"/>
    </source>
</evidence>
<dbReference type="GO" id="GO:0046983">
    <property type="term" value="F:protein dimerization activity"/>
    <property type="evidence" value="ECO:0007669"/>
    <property type="project" value="InterPro"/>
</dbReference>
<dbReference type="SUPFAM" id="SSF47459">
    <property type="entry name" value="HLH, helix-loop-helix DNA-binding domain"/>
    <property type="match status" value="1"/>
</dbReference>
<dbReference type="GeneID" id="116209666"/>
<comment type="subcellular location">
    <subcellularLocation>
        <location evidence="1">Nucleus</location>
    </subcellularLocation>
</comment>
<organism evidence="7 8">
    <name type="scientific">Punica granatum</name>
    <name type="common">Pomegranate</name>
    <dbReference type="NCBI Taxonomy" id="22663"/>
    <lineage>
        <taxon>Eukaryota</taxon>
        <taxon>Viridiplantae</taxon>
        <taxon>Streptophyta</taxon>
        <taxon>Embryophyta</taxon>
        <taxon>Tracheophyta</taxon>
        <taxon>Spermatophyta</taxon>
        <taxon>Magnoliopsida</taxon>
        <taxon>eudicotyledons</taxon>
        <taxon>Gunneridae</taxon>
        <taxon>Pentapetalae</taxon>
        <taxon>rosids</taxon>
        <taxon>malvids</taxon>
        <taxon>Myrtales</taxon>
        <taxon>Lythraceae</taxon>
        <taxon>Punica</taxon>
    </lineage>
</organism>
<gene>
    <name evidence="8" type="primary">LOC116209666</name>
</gene>
<dbReference type="GO" id="GO:0000976">
    <property type="term" value="F:transcription cis-regulatory region binding"/>
    <property type="evidence" value="ECO:0007669"/>
    <property type="project" value="UniProtKB-ARBA"/>
</dbReference>
<evidence type="ECO:0000256" key="5">
    <source>
        <dbReference type="SAM" id="MobiDB-lite"/>
    </source>
</evidence>
<dbReference type="CDD" id="cd11444">
    <property type="entry name" value="bHLH_AtIBH1_like"/>
    <property type="match status" value="1"/>
</dbReference>
<dbReference type="PANTHER" id="PTHR33124:SF12">
    <property type="entry name" value="TRANSCRIPTION FACTOR BHLH148"/>
    <property type="match status" value="1"/>
</dbReference>
<feature type="domain" description="BHLH" evidence="6">
    <location>
        <begin position="133"/>
        <end position="182"/>
    </location>
</feature>
<feature type="compositionally biased region" description="Polar residues" evidence="5">
    <location>
        <begin position="38"/>
        <end position="57"/>
    </location>
</feature>
<keyword evidence="3" id="KW-0804">Transcription</keyword>
<dbReference type="InterPro" id="IPR036638">
    <property type="entry name" value="HLH_DNA-bd_sf"/>
</dbReference>
<evidence type="ECO:0000313" key="7">
    <source>
        <dbReference type="Proteomes" id="UP000515151"/>
    </source>
</evidence>
<keyword evidence="7" id="KW-1185">Reference proteome</keyword>
<feature type="region of interest" description="Disordered" evidence="5">
    <location>
        <begin position="1"/>
        <end position="57"/>
    </location>
</feature>
<evidence type="ECO:0000256" key="4">
    <source>
        <dbReference type="ARBA" id="ARBA00023242"/>
    </source>
</evidence>
<accession>A0A6P8E2X4</accession>
<dbReference type="RefSeq" id="XP_031399243.1">
    <property type="nucleotide sequence ID" value="XM_031543383.1"/>
</dbReference>
<dbReference type="PANTHER" id="PTHR33124">
    <property type="entry name" value="TRANSCRIPTION FACTOR IBH1-LIKE 1"/>
    <property type="match status" value="1"/>
</dbReference>
<dbReference type="GO" id="GO:0006355">
    <property type="term" value="P:regulation of DNA-templated transcription"/>
    <property type="evidence" value="ECO:0007669"/>
    <property type="project" value="InterPro"/>
</dbReference>
<reference evidence="8" key="2">
    <citation type="submission" date="2025-08" db="UniProtKB">
        <authorList>
            <consortium name="RefSeq"/>
        </authorList>
    </citation>
    <scope>IDENTIFICATION</scope>
    <source>
        <tissue evidence="8">Leaf</tissue>
    </source>
</reference>
<feature type="compositionally biased region" description="Basic residues" evidence="5">
    <location>
        <begin position="27"/>
        <end position="37"/>
    </location>
</feature>
<dbReference type="Proteomes" id="UP000515151">
    <property type="component" value="Chromosome 5"/>
</dbReference>
<dbReference type="PROSITE" id="PS50888">
    <property type="entry name" value="BHLH"/>
    <property type="match status" value="1"/>
</dbReference>
<evidence type="ECO:0000256" key="3">
    <source>
        <dbReference type="ARBA" id="ARBA00023163"/>
    </source>
</evidence>
<evidence type="ECO:0000256" key="1">
    <source>
        <dbReference type="ARBA" id="ARBA00004123"/>
    </source>
</evidence>
<keyword evidence="2" id="KW-0805">Transcription regulation</keyword>
<dbReference type="InterPro" id="IPR011598">
    <property type="entry name" value="bHLH_dom"/>
</dbReference>
<keyword evidence="4" id="KW-0539">Nucleus</keyword>
<name>A0A6P8E2X4_PUNGR</name>
<dbReference type="AlphaFoldDB" id="A0A6P8E2X4"/>
<evidence type="ECO:0000256" key="2">
    <source>
        <dbReference type="ARBA" id="ARBA00023015"/>
    </source>
</evidence>
<dbReference type="InterPro" id="IPR044660">
    <property type="entry name" value="IBH1-like"/>
</dbReference>
<dbReference type="GO" id="GO:0005634">
    <property type="term" value="C:nucleus"/>
    <property type="evidence" value="ECO:0007669"/>
    <property type="project" value="UniProtKB-SubCell"/>
</dbReference>